<dbReference type="KEGG" id="shi:Shel_12050"/>
<dbReference type="InterPro" id="IPR010559">
    <property type="entry name" value="Sig_transdc_His_kin_internal"/>
</dbReference>
<dbReference type="Gene3D" id="3.30.565.10">
    <property type="entry name" value="Histidine kinase-like ATPase, C-terminal domain"/>
    <property type="match status" value="1"/>
</dbReference>
<dbReference type="InterPro" id="IPR050640">
    <property type="entry name" value="Bact_2-comp_sensor_kinase"/>
</dbReference>
<evidence type="ECO:0000313" key="3">
    <source>
        <dbReference type="EMBL" id="ACV22233.1"/>
    </source>
</evidence>
<dbReference type="PANTHER" id="PTHR34220">
    <property type="entry name" value="SENSOR HISTIDINE KINASE YPDA"/>
    <property type="match status" value="1"/>
</dbReference>
<dbReference type="InterPro" id="IPR003594">
    <property type="entry name" value="HATPase_dom"/>
</dbReference>
<dbReference type="Proteomes" id="UP000002026">
    <property type="component" value="Chromosome"/>
</dbReference>
<accession>C7N5P8</accession>
<dbReference type="STRING" id="471855.Shel_12050"/>
<organism evidence="3 4">
    <name type="scientific">Slackia heliotrinireducens (strain ATCC 29202 / DSM 20476 / NCTC 11029 / RHS 1)</name>
    <name type="common">Peptococcus heliotrinreducens</name>
    <dbReference type="NCBI Taxonomy" id="471855"/>
    <lineage>
        <taxon>Bacteria</taxon>
        <taxon>Bacillati</taxon>
        <taxon>Actinomycetota</taxon>
        <taxon>Coriobacteriia</taxon>
        <taxon>Eggerthellales</taxon>
        <taxon>Eggerthellaceae</taxon>
        <taxon>Slackia</taxon>
    </lineage>
</organism>
<dbReference type="InterPro" id="IPR036890">
    <property type="entry name" value="HATPase_C_sf"/>
</dbReference>
<feature type="domain" description="Histidine kinase/HSP90-like ATPase" evidence="1">
    <location>
        <begin position="384"/>
        <end position="481"/>
    </location>
</feature>
<keyword evidence="4" id="KW-1185">Reference proteome</keyword>
<evidence type="ECO:0000313" key="4">
    <source>
        <dbReference type="Proteomes" id="UP000002026"/>
    </source>
</evidence>
<proteinExistence type="predicted"/>
<dbReference type="AlphaFoldDB" id="C7N5P8"/>
<dbReference type="Gene3D" id="3.30.450.20">
    <property type="entry name" value="PAS domain"/>
    <property type="match status" value="1"/>
</dbReference>
<evidence type="ECO:0000259" key="2">
    <source>
        <dbReference type="Pfam" id="PF06580"/>
    </source>
</evidence>
<feature type="domain" description="Signal transduction histidine kinase internal region" evidence="2">
    <location>
        <begin position="288"/>
        <end position="366"/>
    </location>
</feature>
<dbReference type="GO" id="GO:0016020">
    <property type="term" value="C:membrane"/>
    <property type="evidence" value="ECO:0007669"/>
    <property type="project" value="InterPro"/>
</dbReference>
<protein>
    <submittedName>
        <fullName evidence="3">Putative regulator of cell autolysis</fullName>
    </submittedName>
</protein>
<evidence type="ECO:0000259" key="1">
    <source>
        <dbReference type="Pfam" id="PF02518"/>
    </source>
</evidence>
<dbReference type="EMBL" id="CP001684">
    <property type="protein sequence ID" value="ACV22233.1"/>
    <property type="molecule type" value="Genomic_DNA"/>
</dbReference>
<dbReference type="eggNOG" id="COG2972">
    <property type="taxonomic scope" value="Bacteria"/>
</dbReference>
<dbReference type="PANTHER" id="PTHR34220:SF7">
    <property type="entry name" value="SENSOR HISTIDINE KINASE YPDA"/>
    <property type="match status" value="1"/>
</dbReference>
<reference evidence="3 4" key="1">
    <citation type="journal article" date="2009" name="Stand. Genomic Sci.">
        <title>Complete genome sequence of Slackia heliotrinireducens type strain (RHS 1).</title>
        <authorList>
            <person name="Pukall R."/>
            <person name="Lapidus A."/>
            <person name="Nolan M."/>
            <person name="Copeland A."/>
            <person name="Glavina Del Rio T."/>
            <person name="Lucas S."/>
            <person name="Chen F."/>
            <person name="Tice H."/>
            <person name="Cheng J.F."/>
            <person name="Chertkov O."/>
            <person name="Bruce D."/>
            <person name="Goodwin L."/>
            <person name="Kuske C."/>
            <person name="Brettin T."/>
            <person name="Detter J.C."/>
            <person name="Han C."/>
            <person name="Pitluck S."/>
            <person name="Pati A."/>
            <person name="Mavrommatis K."/>
            <person name="Ivanova N."/>
            <person name="Ovchinnikova G."/>
            <person name="Chen A."/>
            <person name="Palaniappan K."/>
            <person name="Schneider S."/>
            <person name="Rohde M."/>
            <person name="Chain P."/>
            <person name="D'haeseleer P."/>
            <person name="Goker M."/>
            <person name="Bristow J."/>
            <person name="Eisen J.A."/>
            <person name="Markowitz V."/>
            <person name="Kyrpides N.C."/>
            <person name="Klenk H.P."/>
            <person name="Hugenholtz P."/>
        </authorList>
    </citation>
    <scope>NUCLEOTIDE SEQUENCE [LARGE SCALE GENOMIC DNA]</scope>
    <source>
        <strain evidence="4">ATCC 29202 / DSM 20476 / NCTC 11029 / RHS 1</strain>
    </source>
</reference>
<dbReference type="HOGENOM" id="CLU_556536_0_0_11"/>
<name>C7N5P8_SLAHD</name>
<gene>
    <name evidence="3" type="ordered locus">Shel_12050</name>
</gene>
<dbReference type="GO" id="GO:0000155">
    <property type="term" value="F:phosphorelay sensor kinase activity"/>
    <property type="evidence" value="ECO:0007669"/>
    <property type="project" value="InterPro"/>
</dbReference>
<dbReference type="Pfam" id="PF06580">
    <property type="entry name" value="His_kinase"/>
    <property type="match status" value="1"/>
</dbReference>
<sequence>MAEVYEAIYDIDPETGAYDMYYMSDSYRGLNLAKSGPDFFKALPEGVKRVVAPDDFSYVVYMLSRETLLPSVADGKKHTLVYRIRKNDRLVYHQLRAVLVETDGRQHLLMGVRDIDDVMRQMLRRDEELYSERQRSENYLGAILGTAAAYIDANLTKDLLAAHSSNKDAYGKGVLEQVPDMEKITCYTKFQNWVSEHLVCGNVDAYKRISSREYLLDCYNRGCRRAAVSFSIAAEGKDPVPCRALYYLYREKATDDIRLLCVMYDRTEQQRTEEKMDEMRTALRMSRIRNSASQMKPHFLYNALGSIQEVMVEDPSRAASLLDDFTVHLRSCIRAMDNDEPIPFETELEYVRAYTHIEAMRLGDRLKMNYELEETAFSILPLSVQPLVENAIRHGVYRRGKQGGTVTLRTRSEGGFWVVEVEDDGIGFDVDGYERAVMYGGSDSTGIKNIRFRLEKIMGAQLEVASVPDKGTLATVRIPKEGAGFESYFG</sequence>
<dbReference type="SUPFAM" id="SSF55874">
    <property type="entry name" value="ATPase domain of HSP90 chaperone/DNA topoisomerase II/histidine kinase"/>
    <property type="match status" value="1"/>
</dbReference>
<dbReference type="Pfam" id="PF02518">
    <property type="entry name" value="HATPase_c"/>
    <property type="match status" value="1"/>
</dbReference>